<evidence type="ECO:0008006" key="3">
    <source>
        <dbReference type="Google" id="ProtNLM"/>
    </source>
</evidence>
<organism evidence="1 2">
    <name type="scientific">Amanita thiersii Skay4041</name>
    <dbReference type="NCBI Taxonomy" id="703135"/>
    <lineage>
        <taxon>Eukaryota</taxon>
        <taxon>Fungi</taxon>
        <taxon>Dikarya</taxon>
        <taxon>Basidiomycota</taxon>
        <taxon>Agaricomycotina</taxon>
        <taxon>Agaricomycetes</taxon>
        <taxon>Agaricomycetidae</taxon>
        <taxon>Agaricales</taxon>
        <taxon>Pluteineae</taxon>
        <taxon>Amanitaceae</taxon>
        <taxon>Amanita</taxon>
    </lineage>
</organism>
<dbReference type="AlphaFoldDB" id="A0A2A9NTC2"/>
<dbReference type="SUPFAM" id="SSF54427">
    <property type="entry name" value="NTF2-like"/>
    <property type="match status" value="1"/>
</dbReference>
<dbReference type="OrthoDB" id="3352776at2759"/>
<evidence type="ECO:0000313" key="2">
    <source>
        <dbReference type="Proteomes" id="UP000242287"/>
    </source>
</evidence>
<protein>
    <recommendedName>
        <fullName evidence="3">SnoaL-like domain-containing protein</fullName>
    </recommendedName>
</protein>
<proteinExistence type="predicted"/>
<dbReference type="InterPro" id="IPR032710">
    <property type="entry name" value="NTF2-like_dom_sf"/>
</dbReference>
<sequence>MTPRRQQLLATAERFCGAFVQRESIDTILSFFSSTQEVRIIEHGEPLLAPFLGKWFNGLSGVQAYFEMIGSLLSWDDIRFSEFVIDEELGKVAVKGGGQFTWKSTGDSWKESFAYVLDFDEEGMITQYQVWADSGAAYLARIGKLKGFKGD</sequence>
<name>A0A2A9NTC2_9AGAR</name>
<dbReference type="STRING" id="703135.A0A2A9NTC2"/>
<evidence type="ECO:0000313" key="1">
    <source>
        <dbReference type="EMBL" id="PFH52594.1"/>
    </source>
</evidence>
<accession>A0A2A9NTC2</accession>
<gene>
    <name evidence="1" type="ORF">AMATHDRAFT_139771</name>
</gene>
<dbReference type="Proteomes" id="UP000242287">
    <property type="component" value="Unassembled WGS sequence"/>
</dbReference>
<dbReference type="Gene3D" id="3.10.450.50">
    <property type="match status" value="1"/>
</dbReference>
<reference evidence="1 2" key="1">
    <citation type="submission" date="2014-02" db="EMBL/GenBank/DDBJ databases">
        <title>Transposable element dynamics among asymbiotic and ectomycorrhizal Amanita fungi.</title>
        <authorList>
            <consortium name="DOE Joint Genome Institute"/>
            <person name="Hess J."/>
            <person name="Skrede I."/>
            <person name="Wolfe B."/>
            <person name="LaButti K."/>
            <person name="Ohm R.A."/>
            <person name="Grigoriev I.V."/>
            <person name="Pringle A."/>
        </authorList>
    </citation>
    <scope>NUCLEOTIDE SEQUENCE [LARGE SCALE GENOMIC DNA]</scope>
    <source>
        <strain evidence="1 2">SKay4041</strain>
    </source>
</reference>
<dbReference type="EMBL" id="KZ301978">
    <property type="protein sequence ID" value="PFH52594.1"/>
    <property type="molecule type" value="Genomic_DNA"/>
</dbReference>
<keyword evidence="2" id="KW-1185">Reference proteome</keyword>